<sequence>MSDFSDWYKSIPEITRYWFTAAAVIPLLGRLGVFSPYSMLLDWTLFWSKFQIWRPITALLYYPVTPQTGFHWLLMLYFLYNYSKNLESGHFEGRPADYLFMLLCNWLLCTIIGFGAGIYFLLEPMVLSVLYVWCQFNRDTIVSFWFGTRFKAIYLPWILVAFNMVLRGGGINELIGILVGHCFYFLAFQYPQEHGTTILKTPGFLYNIFPNRVGGVHGFGQVPQNRRPAAAAADGNNTTRNWGRGHTLGGN</sequence>
<reference evidence="2" key="1">
    <citation type="submission" date="2022-11" db="UniProtKB">
        <authorList>
            <consortium name="WormBaseParasite"/>
        </authorList>
    </citation>
    <scope>IDENTIFICATION</scope>
</reference>
<proteinExistence type="predicted"/>
<organism evidence="1 2">
    <name type="scientific">Panagrolaimus sp. PS1159</name>
    <dbReference type="NCBI Taxonomy" id="55785"/>
    <lineage>
        <taxon>Eukaryota</taxon>
        <taxon>Metazoa</taxon>
        <taxon>Ecdysozoa</taxon>
        <taxon>Nematoda</taxon>
        <taxon>Chromadorea</taxon>
        <taxon>Rhabditida</taxon>
        <taxon>Tylenchina</taxon>
        <taxon>Panagrolaimomorpha</taxon>
        <taxon>Panagrolaimoidea</taxon>
        <taxon>Panagrolaimidae</taxon>
        <taxon>Panagrolaimus</taxon>
    </lineage>
</organism>
<evidence type="ECO:0000313" key="2">
    <source>
        <dbReference type="WBParaSite" id="PS1159_v2.g8402.t1"/>
    </source>
</evidence>
<accession>A0AC35GSY5</accession>
<protein>
    <submittedName>
        <fullName evidence="2">Derlin</fullName>
    </submittedName>
</protein>
<dbReference type="Proteomes" id="UP000887580">
    <property type="component" value="Unplaced"/>
</dbReference>
<name>A0AC35GSY5_9BILA</name>
<evidence type="ECO:0000313" key="1">
    <source>
        <dbReference type="Proteomes" id="UP000887580"/>
    </source>
</evidence>
<dbReference type="WBParaSite" id="PS1159_v2.g8402.t1">
    <property type="protein sequence ID" value="PS1159_v2.g8402.t1"/>
    <property type="gene ID" value="PS1159_v2.g8402"/>
</dbReference>